<reference evidence="3" key="1">
    <citation type="submission" date="2022-01" db="EMBL/GenBank/DDBJ databases">
        <authorList>
            <person name="King R."/>
        </authorList>
    </citation>
    <scope>NUCLEOTIDE SEQUENCE</scope>
</reference>
<feature type="signal peptide" evidence="2">
    <location>
        <begin position="1"/>
        <end position="19"/>
    </location>
</feature>
<evidence type="ECO:0000313" key="3">
    <source>
        <dbReference type="EMBL" id="CAH1713773.1"/>
    </source>
</evidence>
<dbReference type="EMBL" id="OU895877">
    <property type="protein sequence ID" value="CAH1713773.1"/>
    <property type="molecule type" value="Genomic_DNA"/>
</dbReference>
<name>A0A9P0NEP0_9DIPT</name>
<feature type="chain" id="PRO_5040242128" evidence="2">
    <location>
        <begin position="20"/>
        <end position="1105"/>
    </location>
</feature>
<dbReference type="Proteomes" id="UP001153620">
    <property type="component" value="Chromosome 1"/>
</dbReference>
<feature type="region of interest" description="Disordered" evidence="1">
    <location>
        <begin position="729"/>
        <end position="770"/>
    </location>
</feature>
<feature type="compositionally biased region" description="Low complexity" evidence="1">
    <location>
        <begin position="420"/>
        <end position="479"/>
    </location>
</feature>
<dbReference type="AlphaFoldDB" id="A0A9P0NEP0"/>
<keyword evidence="4" id="KW-1185">Reference proteome</keyword>
<dbReference type="OrthoDB" id="25887at2759"/>
<sequence length="1105" mass="124900">MRILFLVTTAIAFIIVVNADDKVSKNATKADTIKTKDTRGKRNLNLFGNFDNNSNRRNYNYQPNGYNYEPSNFIGGGSAPDRHHLHHHQYPEPPEPIIEIIIQDSNDTLPEPQPLIQSNGKKKKEQVQVFYVKYHKDEKNGLVIHDPVAALSPAGHEQNEHEDDIHDEPIIVTPLPNIPRKSTTLRTIIRPESEQYESNSGVHVTFNHPHNHNSKSDNNIIHDEDKLESAIQPVVQLPQNRIGPLQVAPLERPSQHVFPSIVNQGRVVNSPPSHSNGNFHHPPQQLVQPLPHQRPALEFNPQNNFVSHPQQGVLNNQLSLPSHEPSKPFHPQFHQAPNHHHQQQQHRPQGPPVIPINHQQQFNNQQLGHQQFNQPPQRIPQPGPIGAPNSQHQTVLKPPQRPAIPGNFNQNQKPFNYHAFPTQPQQTRFPPNQQNHNPPQFQQNQPQFQQNQPQFQQNPNIQHHQGPPQRPPQHLGPRPNGIPPPPPQSNIHNPSQQLLPFNRPPVQFNAPQFPQQQLPLHQPPQNFKPEQTRPQVHHSQPLHQHNQFAAQQNAAVQHNIHQQQQSHNPNVFQGGLVEQAAPNLSQSRPHFNQPQFQTQDDVQFHQQQNKFIQSAFGATDVQVSSSVPKYEHHITETVNPPVFFHSKAVDMEKINAEKNIGPLAGNIGHLQVTQQPKLIAAEQHHRFNVNPQGSVSNHFSQVFQQSNNNQQQYQSVNYVNLDPRNNFSPEHRAQPAIKPTTTIRPTTTQQTTTERSTTTKKPSAYFDLPDEIPDDLRKQLEESGVLENAQISILDYDKIGETPLQDLPPEHLANFFSAGGGAQIGASNKVISVLKPNGESVDDKIEALQGNKDVAKLLSNAGKLPSKKEDVNLKVVTYDAQSNVEKYVQKDAMILPTMNIKQNFSRYLPIKINGAHFPIPDVEELRGKKISSVVVLAPVSQDNEEIRFERNVLENKHIKFLSGDIFKNVIKKPSSENFKKWLEKEQKSNPDSQSVVLLVTKDSTTNEQQIFMYDIPTKSVNRLSGELSSKFVDVAEDNANAEDANGSLITEQIDRIDENIEDDEYDSEPEPSNIEESVASLDDESPVEEENKVLISSGYSVIKNE</sequence>
<organism evidence="3 4">
    <name type="scientific">Chironomus riparius</name>
    <dbReference type="NCBI Taxonomy" id="315576"/>
    <lineage>
        <taxon>Eukaryota</taxon>
        <taxon>Metazoa</taxon>
        <taxon>Ecdysozoa</taxon>
        <taxon>Arthropoda</taxon>
        <taxon>Hexapoda</taxon>
        <taxon>Insecta</taxon>
        <taxon>Pterygota</taxon>
        <taxon>Neoptera</taxon>
        <taxon>Endopterygota</taxon>
        <taxon>Diptera</taxon>
        <taxon>Nematocera</taxon>
        <taxon>Chironomoidea</taxon>
        <taxon>Chironomidae</taxon>
        <taxon>Chironominae</taxon>
        <taxon>Chironomus</taxon>
    </lineage>
</organism>
<evidence type="ECO:0000313" key="4">
    <source>
        <dbReference type="Proteomes" id="UP001153620"/>
    </source>
</evidence>
<gene>
    <name evidence="3" type="ORF">CHIRRI_LOCUS3141</name>
</gene>
<feature type="compositionally biased region" description="Acidic residues" evidence="1">
    <location>
        <begin position="1060"/>
        <end position="1069"/>
    </location>
</feature>
<proteinExistence type="predicted"/>
<reference evidence="3" key="2">
    <citation type="submission" date="2022-10" db="EMBL/GenBank/DDBJ databases">
        <authorList>
            <consortium name="ENA_rothamsted_submissions"/>
            <consortium name="culmorum"/>
            <person name="King R."/>
        </authorList>
    </citation>
    <scope>NUCLEOTIDE SEQUENCE</scope>
</reference>
<evidence type="ECO:0000256" key="2">
    <source>
        <dbReference type="SAM" id="SignalP"/>
    </source>
</evidence>
<feature type="compositionally biased region" description="Polar residues" evidence="1">
    <location>
        <begin position="265"/>
        <end position="278"/>
    </location>
</feature>
<feature type="region of interest" description="Disordered" evidence="1">
    <location>
        <begin position="1060"/>
        <end position="1105"/>
    </location>
</feature>
<feature type="region of interest" description="Disordered" evidence="1">
    <location>
        <begin position="265"/>
        <end position="288"/>
    </location>
</feature>
<keyword evidence="2" id="KW-0732">Signal</keyword>
<feature type="region of interest" description="Disordered" evidence="1">
    <location>
        <begin position="315"/>
        <end position="357"/>
    </location>
</feature>
<accession>A0A9P0NEP0</accession>
<feature type="compositionally biased region" description="Low complexity" evidence="1">
    <location>
        <begin position="737"/>
        <end position="763"/>
    </location>
</feature>
<feature type="region of interest" description="Disordered" evidence="1">
    <location>
        <begin position="370"/>
        <end position="511"/>
    </location>
</feature>
<evidence type="ECO:0000256" key="1">
    <source>
        <dbReference type="SAM" id="MobiDB-lite"/>
    </source>
</evidence>
<protein>
    <submittedName>
        <fullName evidence="3">Uncharacterized protein</fullName>
    </submittedName>
</protein>